<accession>A0ACB9NU00</accession>
<name>A0ACB9NU00_9MYRT</name>
<evidence type="ECO:0000313" key="1">
    <source>
        <dbReference type="EMBL" id="KAI4340120.1"/>
    </source>
</evidence>
<evidence type="ECO:0000313" key="2">
    <source>
        <dbReference type="Proteomes" id="UP001057402"/>
    </source>
</evidence>
<proteinExistence type="predicted"/>
<organism evidence="1 2">
    <name type="scientific">Melastoma candidum</name>
    <dbReference type="NCBI Taxonomy" id="119954"/>
    <lineage>
        <taxon>Eukaryota</taxon>
        <taxon>Viridiplantae</taxon>
        <taxon>Streptophyta</taxon>
        <taxon>Embryophyta</taxon>
        <taxon>Tracheophyta</taxon>
        <taxon>Spermatophyta</taxon>
        <taxon>Magnoliopsida</taxon>
        <taxon>eudicotyledons</taxon>
        <taxon>Gunneridae</taxon>
        <taxon>Pentapetalae</taxon>
        <taxon>rosids</taxon>
        <taxon>malvids</taxon>
        <taxon>Myrtales</taxon>
        <taxon>Melastomataceae</taxon>
        <taxon>Melastomatoideae</taxon>
        <taxon>Melastomateae</taxon>
        <taxon>Melastoma</taxon>
    </lineage>
</organism>
<protein>
    <submittedName>
        <fullName evidence="1">Uncharacterized protein</fullName>
    </submittedName>
</protein>
<keyword evidence="2" id="KW-1185">Reference proteome</keyword>
<reference evidence="2" key="1">
    <citation type="journal article" date="2023" name="Front. Plant Sci.">
        <title>Chromosomal-level genome assembly of Melastoma candidum provides insights into trichome evolution.</title>
        <authorList>
            <person name="Zhong Y."/>
            <person name="Wu W."/>
            <person name="Sun C."/>
            <person name="Zou P."/>
            <person name="Liu Y."/>
            <person name="Dai S."/>
            <person name="Zhou R."/>
        </authorList>
    </citation>
    <scope>NUCLEOTIDE SEQUENCE [LARGE SCALE GENOMIC DNA]</scope>
</reference>
<comment type="caution">
    <text evidence="1">The sequence shown here is derived from an EMBL/GenBank/DDBJ whole genome shotgun (WGS) entry which is preliminary data.</text>
</comment>
<dbReference type="Proteomes" id="UP001057402">
    <property type="component" value="Chromosome 7"/>
</dbReference>
<dbReference type="EMBL" id="CM042886">
    <property type="protein sequence ID" value="KAI4340120.1"/>
    <property type="molecule type" value="Genomic_DNA"/>
</dbReference>
<sequence length="408" mass="44288">METSVLPTTSRDSQGGTTSFLKTCFNGLNALSGIGIITLPYTLSEAGWMSLTLLFSMAAITFYTSILLKRCMDNEPSARSYSEVGAAAFGHRGRLLISICMYLELFLVPTGFLMIEGDNLHKLFPELRFHLRGNVYIGGKPLLTALAGLVILPTMWLKDLSLLSFVSASGVLSTVVIICSILWAGAFDGVGFGNEGGELLDLHGIPTALSLYAFSYGVHPMVPTLYTSIKDKSQFTKVFLVMFGLGTLSYTSMAVLGYLMFGHNLSSQITLNLPSNKISSKIAIYTTLIIPISKYALVTTPIVESIERSLPPKYNIRPICLLMRTLLLLTSLTVAILLPFFGILMALVGAVINVSNSVLMPCACFLRMFRSHGLPRIEVGIIVVILVFSIGVAVMGTYTSVKEILGKF</sequence>
<gene>
    <name evidence="1" type="ORF">MLD38_024988</name>
</gene>